<dbReference type="EMBL" id="CP002857">
    <property type="protein sequence ID" value="AEI09500.1"/>
    <property type="molecule type" value="Genomic_DNA"/>
</dbReference>
<sequence length="339" mass="37847">MTPSTQPTLRENLTTLAYKAGWKLTATVPEPVARLFFNVVADVASNKGKGSEQLRRNLARVVGPENVTRELVRESMRSYMRYWREAFRLPTMVDESLVARIREGFTPGSYRNVSSAIARGKGVVLTLPHAANWDMAGVWLVAENGQFTTVAERLKPESLFDAFVAYRESLGFKVIALTGGEQPPMKLMEDVLRDGGVVCLMGERDLTGRGVLTRFFGEEATFPAGSALLAQRTGAALMTVGMSFTSRRGRGRWGIPKLEEGWRIHVREPIDTDRPLAEVVQQQADEFAANIARDPQDWHILQPVWLADLSERRLRAMGFADLADQRRLQGSDNKAGEKR</sequence>
<evidence type="ECO:0000256" key="1">
    <source>
        <dbReference type="ARBA" id="ARBA00004533"/>
    </source>
</evidence>
<name>F8DXJ1_CORRG</name>
<evidence type="ECO:0000256" key="3">
    <source>
        <dbReference type="ARBA" id="ARBA00022519"/>
    </source>
</evidence>
<evidence type="ECO:0000256" key="2">
    <source>
        <dbReference type="ARBA" id="ARBA00022475"/>
    </source>
</evidence>
<proteinExistence type="predicted"/>
<gene>
    <name evidence="7" type="ordered locus">CRES_1145</name>
</gene>
<evidence type="ECO:0000313" key="8">
    <source>
        <dbReference type="Proteomes" id="UP000000492"/>
    </source>
</evidence>
<dbReference type="InterPro" id="IPR004960">
    <property type="entry name" value="LipA_acyltrans"/>
</dbReference>
<organism evidence="7 8">
    <name type="scientific">Corynebacterium resistens (strain DSM 45100 / JCM 12819 / GTC 2026 / SICGH 158)</name>
    <dbReference type="NCBI Taxonomy" id="662755"/>
    <lineage>
        <taxon>Bacteria</taxon>
        <taxon>Bacillati</taxon>
        <taxon>Actinomycetota</taxon>
        <taxon>Actinomycetes</taxon>
        <taxon>Mycobacteriales</taxon>
        <taxon>Corynebacteriaceae</taxon>
        <taxon>Corynebacterium</taxon>
    </lineage>
</organism>
<reference evidence="7 8" key="1">
    <citation type="journal article" date="2012" name="BMC Genomics">
        <title>Complete genome sequence, lifestyle, and multi-drug resistance of the human pathogen Corynebacterium resistens DSM 45100 isolated from blood samples of a leukemia patient.</title>
        <authorList>
            <person name="Schroder J."/>
            <person name="Maus I."/>
            <person name="Meyer K."/>
            <person name="Wordemann S."/>
            <person name="Blom J."/>
            <person name="Jaenicke S."/>
            <person name="Schneider J."/>
            <person name="Trost E."/>
            <person name="Tauch A."/>
        </authorList>
    </citation>
    <scope>NUCLEOTIDE SEQUENCE [LARGE SCALE GENOMIC DNA]</scope>
    <source>
        <strain evidence="8">DSM 45100 / JCM 12819 / CCUG 50093 / GTC 2026 / SICGH 158</strain>
    </source>
</reference>
<evidence type="ECO:0000256" key="6">
    <source>
        <dbReference type="ARBA" id="ARBA00023315"/>
    </source>
</evidence>
<dbReference type="GO" id="GO:0009247">
    <property type="term" value="P:glycolipid biosynthetic process"/>
    <property type="evidence" value="ECO:0007669"/>
    <property type="project" value="UniProtKB-ARBA"/>
</dbReference>
<protein>
    <submittedName>
        <fullName evidence="7">Lipid A biosynthesis lauroyl acyltransferase</fullName>
        <ecNumber evidence="7">2.3.1.-</ecNumber>
    </submittedName>
</protein>
<keyword evidence="4 7" id="KW-0808">Transferase</keyword>
<dbReference type="EC" id="2.3.1.-" evidence="7"/>
<dbReference type="PANTHER" id="PTHR30606:SF10">
    <property type="entry name" value="PHOSPHATIDYLINOSITOL MANNOSIDE ACYLTRANSFERASE"/>
    <property type="match status" value="1"/>
</dbReference>
<evidence type="ECO:0000256" key="5">
    <source>
        <dbReference type="ARBA" id="ARBA00023136"/>
    </source>
</evidence>
<dbReference type="AlphaFoldDB" id="F8DXJ1"/>
<evidence type="ECO:0000256" key="4">
    <source>
        <dbReference type="ARBA" id="ARBA00022679"/>
    </source>
</evidence>
<dbReference type="Proteomes" id="UP000000492">
    <property type="component" value="Chromosome"/>
</dbReference>
<keyword evidence="3" id="KW-0997">Cell inner membrane</keyword>
<dbReference type="eggNOG" id="COG1560">
    <property type="taxonomic scope" value="Bacteria"/>
</dbReference>
<comment type="subcellular location">
    <subcellularLocation>
        <location evidence="1">Cell inner membrane</location>
    </subcellularLocation>
</comment>
<dbReference type="KEGG" id="crd:CRES_1145"/>
<dbReference type="RefSeq" id="WP_013888515.1">
    <property type="nucleotide sequence ID" value="NC_015673.1"/>
</dbReference>
<dbReference type="GO" id="GO:0016746">
    <property type="term" value="F:acyltransferase activity"/>
    <property type="evidence" value="ECO:0007669"/>
    <property type="project" value="UniProtKB-KW"/>
</dbReference>
<dbReference type="PANTHER" id="PTHR30606">
    <property type="entry name" value="LIPID A BIOSYNTHESIS LAUROYL ACYLTRANSFERASE"/>
    <property type="match status" value="1"/>
</dbReference>
<keyword evidence="2" id="KW-1003">Cell membrane</keyword>
<dbReference type="CDD" id="cd07984">
    <property type="entry name" value="LPLAT_LABLAT-like"/>
    <property type="match status" value="1"/>
</dbReference>
<dbReference type="GO" id="GO:0005886">
    <property type="term" value="C:plasma membrane"/>
    <property type="evidence" value="ECO:0007669"/>
    <property type="project" value="UniProtKB-SubCell"/>
</dbReference>
<dbReference type="Pfam" id="PF03279">
    <property type="entry name" value="Lip_A_acyltrans"/>
    <property type="match status" value="1"/>
</dbReference>
<keyword evidence="6 7" id="KW-0012">Acyltransferase</keyword>
<keyword evidence="5" id="KW-0472">Membrane</keyword>
<evidence type="ECO:0000313" key="7">
    <source>
        <dbReference type="EMBL" id="AEI09500.1"/>
    </source>
</evidence>
<accession>F8DXJ1</accession>
<dbReference type="OrthoDB" id="9803456at2"/>
<keyword evidence="8" id="KW-1185">Reference proteome</keyword>
<dbReference type="STRING" id="662755.CRES_1145"/>
<dbReference type="NCBIfam" id="NF005919">
    <property type="entry name" value="PRK07920.1"/>
    <property type="match status" value="1"/>
</dbReference>
<dbReference type="HOGENOM" id="CLU_049421_3_0_11"/>